<keyword evidence="5" id="KW-0106">Calcium</keyword>
<dbReference type="SUPFAM" id="SSF56235">
    <property type="entry name" value="N-terminal nucleophile aminohydrolases (Ntn hydrolases)"/>
    <property type="match status" value="1"/>
</dbReference>
<comment type="similarity">
    <text evidence="1">Belongs to the peptidase S45 family.</text>
</comment>
<feature type="binding site" evidence="5">
    <location>
        <position position="190"/>
    </location>
    <ligand>
        <name>Ca(2+)</name>
        <dbReference type="ChEBI" id="CHEBI:29108"/>
    </ligand>
</feature>
<dbReference type="InterPro" id="IPR002692">
    <property type="entry name" value="S45"/>
</dbReference>
<feature type="binding site" evidence="5">
    <location>
        <position position="339"/>
    </location>
    <ligand>
        <name>Ca(2+)</name>
        <dbReference type="ChEBI" id="CHEBI:29108"/>
    </ligand>
</feature>
<dbReference type="Gene3D" id="1.10.1400.10">
    <property type="match status" value="1"/>
</dbReference>
<dbReference type="InterPro" id="IPR014395">
    <property type="entry name" value="Pen/GL7ACA/AHL_acylase"/>
</dbReference>
<sequence length="804" mass="89366">MRLLRRIAGWIAVVVALVLVLGSGGGYLWLRQSLAQTRGEIRVAGISGPVRIVRDQNGVAHITGTTETDGVFGLGFVHAQERLWQMEVQRRIGHARLSEIFGEPTLQTDKFLRTLGVARAAQRALAKLDRETIAILEAYAAGVNAFLATKPVLPPEFLVLGVQPEPWKPIDSLVWAKMMAWDLGGTWSDEIRRSLLIAQVGAEDADFLMPAFTPDGPVILPEGMPTSAPSPISGQSTPLQLTTARAMFDLWATVYQTTGLGDQLAGSNNWVIGGSRTASGKPLLVNDPHLSLRIPSIWYLSHITGGDINAIGATFPGLPAVVIGHNERIAWGVTNTGPDVQDLFIERIDAQNYVEYNNTREPVTVINEIIKIKGADPITLTVRVTRHGPIISDVSDDINETLAFRWTALDDDDATLRAFLNINRARNWDEFVAALRDYKAPMQNFVYADVDGNIGYYAAGAVPIRRNGDGRLPVPGWTDEYEWVGYISFEELPHIFNPAKDYVVTANNRVIGDDYPYLLGTSWAAPFRAQRIIELIEQGDKLTVDDMRAMLSDVVSIQARELLPILRNVTPTEPRETVALELLRSWDGAMNGESAAAAVYQSYYYAALEAVFADELREFFTDIYRFQNNFPALALRSVLLSGHDEWCDNVTTIDVVEDCSTTLAQALRKGLATMATLQGESDLTRWRWDRVHQAIFPHNPFSQVEALRGFFERRVPTGGDTFTVNVGPVRIREPYLQYNGPSYRQIIDLSNLANSRFIHTTGQSGNVLSSRYSDFLGLWQRGEDIPMRFDTEVDGERLVLRPTP</sequence>
<gene>
    <name evidence="7" type="ORF">C0184_09310</name>
</gene>
<dbReference type="Pfam" id="PF01804">
    <property type="entry name" value="Penicil_amidase"/>
    <property type="match status" value="1"/>
</dbReference>
<keyword evidence="5" id="KW-0479">Metal-binding</keyword>
<feature type="binding site" evidence="5">
    <location>
        <position position="342"/>
    </location>
    <ligand>
        <name>Ca(2+)</name>
        <dbReference type="ChEBI" id="CHEBI:29108"/>
    </ligand>
</feature>
<dbReference type="CDD" id="cd03747">
    <property type="entry name" value="Ntn_PGA_like"/>
    <property type="match status" value="1"/>
</dbReference>
<dbReference type="GO" id="GO:0017000">
    <property type="term" value="P:antibiotic biosynthetic process"/>
    <property type="evidence" value="ECO:0007669"/>
    <property type="project" value="InterPro"/>
</dbReference>
<comment type="cofactor">
    <cofactor evidence="5">
        <name>Ca(2+)</name>
        <dbReference type="ChEBI" id="CHEBI:29108"/>
    </cofactor>
    <text evidence="5">Binds 1 Ca(2+) ion per dimer.</text>
</comment>
<accession>A0A2J6X3R9</accession>
<protein>
    <submittedName>
        <fullName evidence="7">Penicillin amidase</fullName>
    </submittedName>
</protein>
<keyword evidence="2" id="KW-0378">Hydrolase</keyword>
<reference evidence="7 8" key="1">
    <citation type="submission" date="2018-01" db="EMBL/GenBank/DDBJ databases">
        <title>Metagenomic assembled genomes from two thermal pools in the Uzon Caldera, Kamchatka, Russia.</title>
        <authorList>
            <person name="Wilkins L."/>
            <person name="Ettinger C."/>
        </authorList>
    </citation>
    <scope>NUCLEOTIDE SEQUENCE [LARGE SCALE GENOMIC DNA]</scope>
    <source>
        <strain evidence="7">ZAV-02</strain>
    </source>
</reference>
<evidence type="ECO:0000256" key="4">
    <source>
        <dbReference type="PIRSR" id="PIRSR001227-1"/>
    </source>
</evidence>
<comment type="caution">
    <text evidence="7">The sequence shown here is derived from an EMBL/GenBank/DDBJ whole genome shotgun (WGS) entry which is preliminary data.</text>
</comment>
<evidence type="ECO:0000313" key="8">
    <source>
        <dbReference type="Proteomes" id="UP000243376"/>
    </source>
</evidence>
<evidence type="ECO:0000256" key="6">
    <source>
        <dbReference type="SAM" id="Phobius"/>
    </source>
</evidence>
<dbReference type="AlphaFoldDB" id="A0A2J6X3R9"/>
<evidence type="ECO:0000256" key="5">
    <source>
        <dbReference type="PIRSR" id="PIRSR001227-2"/>
    </source>
</evidence>
<proteinExistence type="inferred from homology"/>
<organism evidence="7 8">
    <name type="scientific">Chloroflexus aggregans</name>
    <dbReference type="NCBI Taxonomy" id="152260"/>
    <lineage>
        <taxon>Bacteria</taxon>
        <taxon>Bacillati</taxon>
        <taxon>Chloroflexota</taxon>
        <taxon>Chloroflexia</taxon>
        <taxon>Chloroflexales</taxon>
        <taxon>Chloroflexineae</taxon>
        <taxon>Chloroflexaceae</taxon>
        <taxon>Chloroflexus</taxon>
    </lineage>
</organism>
<dbReference type="PANTHER" id="PTHR34218:SF4">
    <property type="entry name" value="ACYL-HOMOSERINE LACTONE ACYLASE QUIP"/>
    <property type="match status" value="1"/>
</dbReference>
<dbReference type="InterPro" id="IPR043147">
    <property type="entry name" value="Penicillin_amidase_A-knob"/>
</dbReference>
<dbReference type="GO" id="GO:0046872">
    <property type="term" value="F:metal ion binding"/>
    <property type="evidence" value="ECO:0007669"/>
    <property type="project" value="UniProtKB-KW"/>
</dbReference>
<dbReference type="InterPro" id="IPR043146">
    <property type="entry name" value="Penicillin_amidase_N_B-knob"/>
</dbReference>
<evidence type="ECO:0000256" key="1">
    <source>
        <dbReference type="ARBA" id="ARBA00006586"/>
    </source>
</evidence>
<dbReference type="Gene3D" id="3.60.20.10">
    <property type="entry name" value="Glutamine Phosphoribosylpyrophosphate, subunit 1, domain 1"/>
    <property type="match status" value="1"/>
</dbReference>
<keyword evidence="6" id="KW-0472">Membrane</keyword>
<keyword evidence="3" id="KW-0865">Zymogen</keyword>
<evidence type="ECO:0000313" key="7">
    <source>
        <dbReference type="EMBL" id="PMP80264.1"/>
    </source>
</evidence>
<name>A0A2J6X3R9_9CHLR</name>
<dbReference type="InterPro" id="IPR023343">
    <property type="entry name" value="Penicillin_amidase_dom1"/>
</dbReference>
<dbReference type="GO" id="GO:0016811">
    <property type="term" value="F:hydrolase activity, acting on carbon-nitrogen (but not peptide) bonds, in linear amides"/>
    <property type="evidence" value="ECO:0007669"/>
    <property type="project" value="InterPro"/>
</dbReference>
<keyword evidence="6" id="KW-0812">Transmembrane</keyword>
<dbReference type="Gene3D" id="2.30.120.10">
    <property type="match status" value="1"/>
</dbReference>
<evidence type="ECO:0000256" key="3">
    <source>
        <dbReference type="ARBA" id="ARBA00023145"/>
    </source>
</evidence>
<dbReference type="PIRSF" id="PIRSF001227">
    <property type="entry name" value="Pen_acylase"/>
    <property type="match status" value="1"/>
</dbReference>
<dbReference type="PANTHER" id="PTHR34218">
    <property type="entry name" value="PEPTIDASE S45 PENICILLIN AMIDASE"/>
    <property type="match status" value="1"/>
</dbReference>
<dbReference type="Gene3D" id="1.10.439.10">
    <property type="entry name" value="Penicillin Amidohydrolase, domain 1"/>
    <property type="match status" value="1"/>
</dbReference>
<keyword evidence="6" id="KW-1133">Transmembrane helix</keyword>
<feature type="transmembrane region" description="Helical" evidence="6">
    <location>
        <begin position="7"/>
        <end position="30"/>
    </location>
</feature>
<feature type="active site" description="Nucleophile" evidence="4">
    <location>
        <position position="267"/>
    </location>
</feature>
<dbReference type="InterPro" id="IPR029055">
    <property type="entry name" value="Ntn_hydrolases_N"/>
</dbReference>
<evidence type="ECO:0000256" key="2">
    <source>
        <dbReference type="ARBA" id="ARBA00022801"/>
    </source>
</evidence>
<dbReference type="EMBL" id="PNIQ01000615">
    <property type="protein sequence ID" value="PMP80264.1"/>
    <property type="molecule type" value="Genomic_DNA"/>
</dbReference>
<dbReference type="Proteomes" id="UP000243376">
    <property type="component" value="Unassembled WGS sequence"/>
</dbReference>